<dbReference type="Proteomes" id="UP001241603">
    <property type="component" value="Unassembled WGS sequence"/>
</dbReference>
<gene>
    <name evidence="2" type="ORF">QO014_004351</name>
</gene>
<evidence type="ECO:0000313" key="3">
    <source>
        <dbReference type="Proteomes" id="UP001241603"/>
    </source>
</evidence>
<protein>
    <submittedName>
        <fullName evidence="2">Uncharacterized protein</fullName>
    </submittedName>
</protein>
<keyword evidence="1" id="KW-0812">Transmembrane</keyword>
<dbReference type="EMBL" id="JAUSVO010000006">
    <property type="protein sequence ID" value="MDQ0439945.1"/>
    <property type="molecule type" value="Genomic_DNA"/>
</dbReference>
<keyword evidence="1" id="KW-1133">Transmembrane helix</keyword>
<sequence length="68" mass="7024">MSLLALVGLALLVAGLVIFVASNALMQRAGTSNLRELIAFVGLLLGAAGVLSGAAQLILSFFLWYFGV</sequence>
<accession>A0ABU0HDY0</accession>
<comment type="caution">
    <text evidence="2">The sequence shown here is derived from an EMBL/GenBank/DDBJ whole genome shotgun (WGS) entry which is preliminary data.</text>
</comment>
<proteinExistence type="predicted"/>
<reference evidence="2 3" key="1">
    <citation type="submission" date="2023-07" db="EMBL/GenBank/DDBJ databases">
        <title>Genomic Encyclopedia of Type Strains, Phase IV (KMG-IV): sequencing the most valuable type-strain genomes for metagenomic binning, comparative biology and taxonomic classification.</title>
        <authorList>
            <person name="Goeker M."/>
        </authorList>
    </citation>
    <scope>NUCLEOTIDE SEQUENCE [LARGE SCALE GENOMIC DNA]</scope>
    <source>
        <strain evidence="2 3">B6-8</strain>
    </source>
</reference>
<feature type="transmembrane region" description="Helical" evidence="1">
    <location>
        <begin position="37"/>
        <end position="66"/>
    </location>
</feature>
<dbReference type="RefSeq" id="WP_266350818.1">
    <property type="nucleotide sequence ID" value="NZ_JAPKNG010000006.1"/>
</dbReference>
<feature type="transmembrane region" description="Helical" evidence="1">
    <location>
        <begin position="6"/>
        <end position="25"/>
    </location>
</feature>
<evidence type="ECO:0000313" key="2">
    <source>
        <dbReference type="EMBL" id="MDQ0439945.1"/>
    </source>
</evidence>
<organism evidence="2 3">
    <name type="scientific">Kaistia dalseonensis</name>
    <dbReference type="NCBI Taxonomy" id="410840"/>
    <lineage>
        <taxon>Bacteria</taxon>
        <taxon>Pseudomonadati</taxon>
        <taxon>Pseudomonadota</taxon>
        <taxon>Alphaproteobacteria</taxon>
        <taxon>Hyphomicrobiales</taxon>
        <taxon>Kaistiaceae</taxon>
        <taxon>Kaistia</taxon>
    </lineage>
</organism>
<keyword evidence="1" id="KW-0472">Membrane</keyword>
<keyword evidence="3" id="KW-1185">Reference proteome</keyword>
<name>A0ABU0HDY0_9HYPH</name>
<evidence type="ECO:0000256" key="1">
    <source>
        <dbReference type="SAM" id="Phobius"/>
    </source>
</evidence>